<dbReference type="AlphaFoldDB" id="A0A1H7PEV3"/>
<evidence type="ECO:0000313" key="11">
    <source>
        <dbReference type="Proteomes" id="UP000198521"/>
    </source>
</evidence>
<dbReference type="GO" id="GO:0016787">
    <property type="term" value="F:hydrolase activity"/>
    <property type="evidence" value="ECO:0007669"/>
    <property type="project" value="UniProtKB-ARBA"/>
</dbReference>
<keyword evidence="11" id="KW-1185">Reference proteome</keyword>
<keyword evidence="7" id="KW-0408">Iron</keyword>
<evidence type="ECO:0000256" key="5">
    <source>
        <dbReference type="ARBA" id="ARBA00022964"/>
    </source>
</evidence>
<dbReference type="InterPro" id="IPR032854">
    <property type="entry name" value="ALKBH3"/>
</dbReference>
<evidence type="ECO:0000259" key="9">
    <source>
        <dbReference type="PROSITE" id="PS51471"/>
    </source>
</evidence>
<dbReference type="Pfam" id="PF13532">
    <property type="entry name" value="2OG-FeII_Oxy_2"/>
    <property type="match status" value="1"/>
</dbReference>
<dbReference type="EMBL" id="FOAB01000004">
    <property type="protein sequence ID" value="SEL34179.1"/>
    <property type="molecule type" value="Genomic_DNA"/>
</dbReference>
<dbReference type="InterPro" id="IPR037151">
    <property type="entry name" value="AlkB-like_sf"/>
</dbReference>
<comment type="cofactor">
    <cofactor evidence="1">
        <name>Fe(2+)</name>
        <dbReference type="ChEBI" id="CHEBI:29033"/>
    </cofactor>
</comment>
<evidence type="ECO:0000313" key="10">
    <source>
        <dbReference type="EMBL" id="SEL34179.1"/>
    </source>
</evidence>
<dbReference type="InterPro" id="IPR027450">
    <property type="entry name" value="AlkB-like"/>
</dbReference>
<evidence type="ECO:0000256" key="8">
    <source>
        <dbReference type="ARBA" id="ARBA00023204"/>
    </source>
</evidence>
<dbReference type="GO" id="GO:0046872">
    <property type="term" value="F:metal ion binding"/>
    <property type="evidence" value="ECO:0007669"/>
    <property type="project" value="UniProtKB-KW"/>
</dbReference>
<dbReference type="GO" id="GO:0006307">
    <property type="term" value="P:DNA alkylation repair"/>
    <property type="evidence" value="ECO:0007669"/>
    <property type="project" value="InterPro"/>
</dbReference>
<keyword evidence="3" id="KW-0227">DNA damage</keyword>
<evidence type="ECO:0000256" key="3">
    <source>
        <dbReference type="ARBA" id="ARBA00022763"/>
    </source>
</evidence>
<dbReference type="InterPro" id="IPR005123">
    <property type="entry name" value="Oxoglu/Fe-dep_dioxygenase_dom"/>
</dbReference>
<feature type="domain" description="Fe2OG dioxygenase" evidence="9">
    <location>
        <begin position="103"/>
        <end position="200"/>
    </location>
</feature>
<name>A0A1H7PEV3_AQUAM</name>
<evidence type="ECO:0000256" key="1">
    <source>
        <dbReference type="ARBA" id="ARBA00001954"/>
    </source>
</evidence>
<dbReference type="SUPFAM" id="SSF51197">
    <property type="entry name" value="Clavaminate synthase-like"/>
    <property type="match status" value="1"/>
</dbReference>
<keyword evidence="5 10" id="KW-0223">Dioxygenase</keyword>
<proteinExistence type="predicted"/>
<evidence type="ECO:0000256" key="7">
    <source>
        <dbReference type="ARBA" id="ARBA00023004"/>
    </source>
</evidence>
<dbReference type="STRING" id="1038014.SAMN04487910_2188"/>
<dbReference type="PROSITE" id="PS51471">
    <property type="entry name" value="FE2OG_OXY"/>
    <property type="match status" value="1"/>
</dbReference>
<keyword evidence="8" id="KW-0234">DNA repair</keyword>
<dbReference type="GO" id="GO:0140097">
    <property type="term" value="F:catalytic activity, acting on DNA"/>
    <property type="evidence" value="ECO:0007669"/>
    <property type="project" value="UniProtKB-ARBA"/>
</dbReference>
<evidence type="ECO:0000256" key="6">
    <source>
        <dbReference type="ARBA" id="ARBA00023002"/>
    </source>
</evidence>
<protein>
    <submittedName>
        <fullName evidence="10">Alkylated DNA repair dioxygenase AlkB</fullName>
    </submittedName>
</protein>
<dbReference type="GO" id="GO:0051213">
    <property type="term" value="F:dioxygenase activity"/>
    <property type="evidence" value="ECO:0007669"/>
    <property type="project" value="UniProtKB-KW"/>
</dbReference>
<evidence type="ECO:0000256" key="2">
    <source>
        <dbReference type="ARBA" id="ARBA00022723"/>
    </source>
</evidence>
<dbReference type="RefSeq" id="WP_244543006.1">
    <property type="nucleotide sequence ID" value="NZ_FOAB01000004.1"/>
</dbReference>
<keyword evidence="4" id="KW-0460">Magnesium</keyword>
<dbReference type="GO" id="GO:0016705">
    <property type="term" value="F:oxidoreductase activity, acting on paired donors, with incorporation or reduction of molecular oxygen"/>
    <property type="evidence" value="ECO:0007669"/>
    <property type="project" value="UniProtKB-ARBA"/>
</dbReference>
<dbReference type="Proteomes" id="UP000198521">
    <property type="component" value="Unassembled WGS sequence"/>
</dbReference>
<dbReference type="Gene3D" id="2.60.120.590">
    <property type="entry name" value="Alpha-ketoglutarate-dependent dioxygenase AlkB-like"/>
    <property type="match status" value="1"/>
</dbReference>
<keyword evidence="6" id="KW-0560">Oxidoreductase</keyword>
<keyword evidence="2" id="KW-0479">Metal-binding</keyword>
<dbReference type="GO" id="GO:0032451">
    <property type="term" value="F:demethylase activity"/>
    <property type="evidence" value="ECO:0007669"/>
    <property type="project" value="UniProtKB-ARBA"/>
</dbReference>
<organism evidence="10 11">
    <name type="scientific">Aquimarina amphilecti</name>
    <dbReference type="NCBI Taxonomy" id="1038014"/>
    <lineage>
        <taxon>Bacteria</taxon>
        <taxon>Pseudomonadati</taxon>
        <taxon>Bacteroidota</taxon>
        <taxon>Flavobacteriia</taxon>
        <taxon>Flavobacteriales</taxon>
        <taxon>Flavobacteriaceae</taxon>
        <taxon>Aquimarina</taxon>
    </lineage>
</organism>
<dbReference type="PANTHER" id="PTHR31212">
    <property type="entry name" value="ALPHA-KETOGLUTARATE-DEPENDENT DIOXYGENASE ALKB HOMOLOG 3"/>
    <property type="match status" value="1"/>
</dbReference>
<gene>
    <name evidence="10" type="ORF">SAMN04487910_2188</name>
</gene>
<dbReference type="PANTHER" id="PTHR31212:SF4">
    <property type="entry name" value="ALPHA-KETOGLUTARATE-DEPENDENT DIOXYGENASE ALKB HOMOLOG 3"/>
    <property type="match status" value="1"/>
</dbReference>
<reference evidence="10 11" key="1">
    <citation type="submission" date="2016-10" db="EMBL/GenBank/DDBJ databases">
        <authorList>
            <person name="de Groot N.N."/>
        </authorList>
    </citation>
    <scope>NUCLEOTIDE SEQUENCE [LARGE SCALE GENOMIC DNA]</scope>
    <source>
        <strain evidence="10 11">DSM 25232</strain>
    </source>
</reference>
<evidence type="ECO:0000256" key="4">
    <source>
        <dbReference type="ARBA" id="ARBA00022842"/>
    </source>
</evidence>
<sequence length="200" mass="23588">MDLFTSQNQNIQLKMPDADVSYFPFFFEKTEADQLFDILKKSIQWQQDDIKVFGKVHKQPRLTALYSSNKNTYTYSNITMQPHVFTDELSKIKKKVDHISSEIFTTCLLNLYRDGQDSNGWHSDNEKELGPEPIIASVSFGEERWFHFKHKTKELKQKLLLQHGSLLIMRGKTQENWLHQLPKSKKIKNPRVNLTFRIIN</sequence>
<dbReference type="FunFam" id="2.60.120.590:FF:000004">
    <property type="entry name" value="DNA oxidative demethylase ALKBH2"/>
    <property type="match status" value="1"/>
</dbReference>
<accession>A0A1H7PEV3</accession>